<keyword evidence="4" id="KW-0862">Zinc</keyword>
<organism evidence="5 6">
    <name type="scientific">Corynebacterium liangguodongii</name>
    <dbReference type="NCBI Taxonomy" id="2079535"/>
    <lineage>
        <taxon>Bacteria</taxon>
        <taxon>Bacillati</taxon>
        <taxon>Actinomycetota</taxon>
        <taxon>Actinomycetes</taxon>
        <taxon>Mycobacteriales</taxon>
        <taxon>Corynebacteriaceae</taxon>
        <taxon>Corynebacterium</taxon>
    </lineage>
</organism>
<evidence type="ECO:0000256" key="4">
    <source>
        <dbReference type="ARBA" id="ARBA00022833"/>
    </source>
</evidence>
<dbReference type="Gene3D" id="3.60.15.10">
    <property type="entry name" value="Ribonuclease Z/Hydroxyacylglutathione hydrolase-like"/>
    <property type="match status" value="1"/>
</dbReference>
<keyword evidence="2" id="KW-0479">Metal-binding</keyword>
<evidence type="ECO:0000256" key="1">
    <source>
        <dbReference type="ARBA" id="ARBA00001947"/>
    </source>
</evidence>
<proteinExistence type="predicted"/>
<evidence type="ECO:0000256" key="3">
    <source>
        <dbReference type="ARBA" id="ARBA00022801"/>
    </source>
</evidence>
<dbReference type="EMBL" id="CP026948">
    <property type="protein sequence ID" value="AWB84114.1"/>
    <property type="molecule type" value="Genomic_DNA"/>
</dbReference>
<dbReference type="AlphaFoldDB" id="A0A2S0WEF7"/>
<dbReference type="OrthoDB" id="9802991at2"/>
<keyword evidence="3 5" id="KW-0378">Hydrolase</keyword>
<gene>
    <name evidence="5" type="ORF">C3E79_06155</name>
</gene>
<dbReference type="GO" id="GO:0046872">
    <property type="term" value="F:metal ion binding"/>
    <property type="evidence" value="ECO:0007669"/>
    <property type="project" value="UniProtKB-KW"/>
</dbReference>
<comment type="cofactor">
    <cofactor evidence="1">
        <name>Zn(2+)</name>
        <dbReference type="ChEBI" id="CHEBI:29105"/>
    </cofactor>
</comment>
<dbReference type="InterPro" id="IPR001279">
    <property type="entry name" value="Metallo-B-lactamas"/>
</dbReference>
<name>A0A2S0WEF7_9CORY</name>
<dbReference type="Pfam" id="PF00753">
    <property type="entry name" value="Lactamase_B"/>
    <property type="match status" value="1"/>
</dbReference>
<dbReference type="KEGG" id="clia:C3E79_06155"/>
<evidence type="ECO:0000313" key="5">
    <source>
        <dbReference type="EMBL" id="AWB84114.1"/>
    </source>
</evidence>
<sequence length="212" mass="23190">MQVTGFAAGPLETNCYIVVNEHSGEAIIVDPSLGAHSRAEQFLQEHGLRAVAVVLTHGHIDHTRDAGAFGLETYIHAADAFMLTETAHIEWLRVPFQIDAMPPVERVTTVGDGERVSLAGLDFTVRHAPGHSPGSCLWVHEDFVLTGDVLFQGGIGRTDLPFSDDEAMQESLRGPVWELEDRLPVLPGHGPTSTMARERETNTYLREAMSGR</sequence>
<dbReference type="SUPFAM" id="SSF56281">
    <property type="entry name" value="Metallo-hydrolase/oxidoreductase"/>
    <property type="match status" value="1"/>
</dbReference>
<dbReference type="Proteomes" id="UP000244754">
    <property type="component" value="Chromosome"/>
</dbReference>
<dbReference type="GO" id="GO:0016787">
    <property type="term" value="F:hydrolase activity"/>
    <property type="evidence" value="ECO:0007669"/>
    <property type="project" value="UniProtKB-KW"/>
</dbReference>
<evidence type="ECO:0000256" key="2">
    <source>
        <dbReference type="ARBA" id="ARBA00022723"/>
    </source>
</evidence>
<dbReference type="InterPro" id="IPR036866">
    <property type="entry name" value="RibonucZ/Hydroxyglut_hydro"/>
</dbReference>
<dbReference type="PANTHER" id="PTHR46233">
    <property type="entry name" value="HYDROXYACYLGLUTATHIONE HYDROLASE GLOC"/>
    <property type="match status" value="1"/>
</dbReference>
<protein>
    <submittedName>
        <fullName evidence="5">Hydrolase</fullName>
    </submittedName>
</protein>
<dbReference type="SMART" id="SM00849">
    <property type="entry name" value="Lactamase_B"/>
    <property type="match status" value="1"/>
</dbReference>
<dbReference type="CDD" id="cd06262">
    <property type="entry name" value="metallo-hydrolase-like_MBL-fold"/>
    <property type="match status" value="1"/>
</dbReference>
<dbReference type="PANTHER" id="PTHR46233:SF3">
    <property type="entry name" value="HYDROXYACYLGLUTATHIONE HYDROLASE GLOC"/>
    <property type="match status" value="1"/>
</dbReference>
<accession>A0A2S0WEF7</accession>
<reference evidence="6" key="1">
    <citation type="submission" date="2018-01" db="EMBL/GenBank/DDBJ databases">
        <authorList>
            <person name="Li J."/>
        </authorList>
    </citation>
    <scope>NUCLEOTIDE SEQUENCE [LARGE SCALE GENOMIC DNA]</scope>
    <source>
        <strain evidence="6">2184</strain>
    </source>
</reference>
<keyword evidence="6" id="KW-1185">Reference proteome</keyword>
<dbReference type="RefSeq" id="WP_108404123.1">
    <property type="nucleotide sequence ID" value="NZ_CP026948.1"/>
</dbReference>
<evidence type="ECO:0000313" key="6">
    <source>
        <dbReference type="Proteomes" id="UP000244754"/>
    </source>
</evidence>
<dbReference type="InterPro" id="IPR051453">
    <property type="entry name" value="MBL_Glyoxalase_II"/>
</dbReference>